<evidence type="ECO:0000256" key="7">
    <source>
        <dbReference type="ARBA" id="ARBA00023163"/>
    </source>
</evidence>
<dbReference type="PRINTS" id="PR02031">
    <property type="entry name" value="CYSSERRICHNP"/>
</dbReference>
<sequence length="373" mass="39504">SQELLAPNTIPDGVAEGGGGPAKKPRRGIKFEGVTVYYFPRSQGFSAATTTTSTTTTPTSAATAPSSAATTPTSTTNSTAATTTNGSSDDDTEEEELSDLETDPDMSYLRPLAIRQRRSLLRDSGVRAIEGLEKEECRDIRASREQCGCQCKLYCFPDTCQCILAGIKCQVLTGTTSRAALHGGAGGLDVMCGAVWCCMVLYPVDRHNFPCGCSVRGCGNPHGRIEFNPIRVRTHFLHTLMRLEIEKRQAEQRAALAQQQQSRWLSCLGGAAAASAADDGAADGGAPDGGAPDGSAADGSAAAITNDMRKIADGRLKLNQLQAPVVGAVWEASLTITKPPPQTSPDRWEDVVCNLLTGVVILELNVETRIMLN</sequence>
<evidence type="ECO:0000313" key="11">
    <source>
        <dbReference type="EMBL" id="KAA0203631.1"/>
    </source>
</evidence>
<feature type="compositionally biased region" description="Gly residues" evidence="9">
    <location>
        <begin position="282"/>
        <end position="292"/>
    </location>
</feature>
<keyword evidence="6" id="KW-0010">Activator</keyword>
<evidence type="ECO:0000256" key="2">
    <source>
        <dbReference type="ARBA" id="ARBA00008548"/>
    </source>
</evidence>
<dbReference type="GO" id="GO:0000981">
    <property type="term" value="F:DNA-binding transcription factor activity, RNA polymerase II-specific"/>
    <property type="evidence" value="ECO:0007669"/>
    <property type="project" value="TreeGrafter"/>
</dbReference>
<feature type="compositionally biased region" description="Low complexity" evidence="9">
    <location>
        <begin position="46"/>
        <end position="87"/>
    </location>
</feature>
<dbReference type="GO" id="GO:0005634">
    <property type="term" value="C:nucleus"/>
    <property type="evidence" value="ECO:0007669"/>
    <property type="project" value="UniProtKB-SubCell"/>
</dbReference>
<keyword evidence="5" id="KW-0238">DNA-binding</keyword>
<dbReference type="PANTHER" id="PTHR13580:SF9">
    <property type="entry name" value="AXIN1 UP-REGULATED 1, ISOFORM A"/>
    <property type="match status" value="1"/>
</dbReference>
<evidence type="ECO:0000256" key="9">
    <source>
        <dbReference type="SAM" id="MobiDB-lite"/>
    </source>
</evidence>
<accession>A0A6A0HEJ2</accession>
<reference evidence="11" key="1">
    <citation type="submission" date="2014-08" db="EMBL/GenBank/DDBJ databases">
        <authorList>
            <person name="Murali S."/>
            <person name="Richards S."/>
            <person name="Bandaranaike D."/>
            <person name="Bellair M."/>
            <person name="Blankenburg K."/>
            <person name="Chao H."/>
            <person name="Dinh H."/>
            <person name="Doddapaneni H."/>
            <person name="Dugan-Rocha S."/>
            <person name="Elkadiri S."/>
            <person name="Gnanaolivu R."/>
            <person name="Hughes D."/>
            <person name="Lee S."/>
            <person name="Li M."/>
            <person name="Ming W."/>
            <person name="Munidasa M."/>
            <person name="Muniz J."/>
            <person name="Nguyen L."/>
            <person name="Osuji N."/>
            <person name="Pu L.-L."/>
            <person name="Puazo M."/>
            <person name="Skinner E."/>
            <person name="Qu C."/>
            <person name="Quiroz J."/>
            <person name="Raj R."/>
            <person name="Weissenberger G."/>
            <person name="Xin Y."/>
            <person name="Zou X."/>
            <person name="Han Y."/>
            <person name="Worley K."/>
            <person name="Muzny D."/>
            <person name="Gibbs R."/>
        </authorList>
    </citation>
    <scope>NUCLEOTIDE SEQUENCE</scope>
    <source>
        <strain evidence="11">HAZT.00-mixed</strain>
        <tissue evidence="11">Whole organism</tissue>
    </source>
</reference>
<evidence type="ECO:0000256" key="1">
    <source>
        <dbReference type="ARBA" id="ARBA00004123"/>
    </source>
</evidence>
<dbReference type="PANTHER" id="PTHR13580">
    <property type="entry name" value="TGF-BETA INDUCED APOPTOSIS PROTEIN"/>
    <property type="match status" value="1"/>
</dbReference>
<keyword evidence="3" id="KW-0053">Apoptosis</keyword>
<reference evidence="11" key="2">
    <citation type="journal article" date="2018" name="Environ. Sci. Technol.">
        <title>The Toxicogenome of Hyalella azteca: A Model for Sediment Ecotoxicology and Evolutionary Toxicology.</title>
        <authorList>
            <person name="Poynton H.C."/>
            <person name="Hasenbein S."/>
            <person name="Benoit J.B."/>
            <person name="Sepulveda M.S."/>
            <person name="Poelchau M.F."/>
            <person name="Hughes D.S.T."/>
            <person name="Murali S.C."/>
            <person name="Chen S."/>
            <person name="Glastad K.M."/>
            <person name="Goodisman M.A.D."/>
            <person name="Werren J.H."/>
            <person name="Vineis J.H."/>
            <person name="Bowen J.L."/>
            <person name="Friedrich M."/>
            <person name="Jones J."/>
            <person name="Robertson H.M."/>
            <person name="Feyereisen R."/>
            <person name="Mechler-Hickson A."/>
            <person name="Mathers N."/>
            <person name="Lee C.E."/>
            <person name="Colbourne J.K."/>
            <person name="Biales A."/>
            <person name="Johnston J.S."/>
            <person name="Wellborn G.A."/>
            <person name="Rosendale A.J."/>
            <person name="Cridge A.G."/>
            <person name="Munoz-Torres M.C."/>
            <person name="Bain P.A."/>
            <person name="Manny A.R."/>
            <person name="Major K.M."/>
            <person name="Lambert F.N."/>
            <person name="Vulpe C.D."/>
            <person name="Tuck P."/>
            <person name="Blalock B.J."/>
            <person name="Lin Y.Y."/>
            <person name="Smith M.E."/>
            <person name="Ochoa-Acuna H."/>
            <person name="Chen M.M."/>
            <person name="Childers C.P."/>
            <person name="Qu J."/>
            <person name="Dugan S."/>
            <person name="Lee S.L."/>
            <person name="Chao H."/>
            <person name="Dinh H."/>
            <person name="Han Y."/>
            <person name="Doddapaneni H."/>
            <person name="Worley K.C."/>
            <person name="Muzny D.M."/>
            <person name="Gibbs R.A."/>
            <person name="Richards S."/>
        </authorList>
    </citation>
    <scope>NUCLEOTIDE SEQUENCE</scope>
    <source>
        <strain evidence="11">HAZT.00-mixed</strain>
        <tissue evidence="11">Whole organism</tissue>
    </source>
</reference>
<keyword evidence="4" id="KW-0805">Transcription regulation</keyword>
<evidence type="ECO:0000256" key="4">
    <source>
        <dbReference type="ARBA" id="ARBA00023015"/>
    </source>
</evidence>
<organism evidence="11">
    <name type="scientific">Hyalella azteca</name>
    <name type="common">Amphipod</name>
    <dbReference type="NCBI Taxonomy" id="294128"/>
    <lineage>
        <taxon>Eukaryota</taxon>
        <taxon>Metazoa</taxon>
        <taxon>Ecdysozoa</taxon>
        <taxon>Arthropoda</taxon>
        <taxon>Crustacea</taxon>
        <taxon>Multicrustacea</taxon>
        <taxon>Malacostraca</taxon>
        <taxon>Eumalacostraca</taxon>
        <taxon>Peracarida</taxon>
        <taxon>Amphipoda</taxon>
        <taxon>Senticaudata</taxon>
        <taxon>Talitrida</taxon>
        <taxon>Talitroidea</taxon>
        <taxon>Hyalellidae</taxon>
        <taxon>Hyalella</taxon>
    </lineage>
</organism>
<keyword evidence="8" id="KW-0539">Nucleus</keyword>
<dbReference type="InterPro" id="IPR023260">
    <property type="entry name" value="Cys/Ser-rich_nuc_prot"/>
</dbReference>
<feature type="region of interest" description="Disordered" evidence="9">
    <location>
        <begin position="42"/>
        <end position="105"/>
    </location>
</feature>
<evidence type="ECO:0000256" key="5">
    <source>
        <dbReference type="ARBA" id="ARBA00023125"/>
    </source>
</evidence>
<feature type="non-terminal residue" evidence="11">
    <location>
        <position position="1"/>
    </location>
</feature>
<comment type="caution">
    <text evidence="11">The sequence shown here is derived from an EMBL/GenBank/DDBJ whole genome shotgun (WGS) entry which is preliminary data.</text>
</comment>
<dbReference type="GO" id="GO:0043565">
    <property type="term" value="F:sequence-specific DNA binding"/>
    <property type="evidence" value="ECO:0007669"/>
    <property type="project" value="TreeGrafter"/>
</dbReference>
<reference evidence="11" key="3">
    <citation type="submission" date="2019-06" db="EMBL/GenBank/DDBJ databases">
        <authorList>
            <person name="Poynton C."/>
            <person name="Hasenbein S."/>
            <person name="Benoit J.B."/>
            <person name="Sepulveda M.S."/>
            <person name="Poelchau M.F."/>
            <person name="Murali S.C."/>
            <person name="Chen S."/>
            <person name="Glastad K.M."/>
            <person name="Werren J.H."/>
            <person name="Vineis J.H."/>
            <person name="Bowen J.L."/>
            <person name="Friedrich M."/>
            <person name="Jones J."/>
            <person name="Robertson H.M."/>
            <person name="Feyereisen R."/>
            <person name="Mechler-Hickson A."/>
            <person name="Mathers N."/>
            <person name="Lee C.E."/>
            <person name="Colbourne J.K."/>
            <person name="Biales A."/>
            <person name="Johnston J.S."/>
            <person name="Wellborn G.A."/>
            <person name="Rosendale A.J."/>
            <person name="Cridge A.G."/>
            <person name="Munoz-Torres M.C."/>
            <person name="Bain P.A."/>
            <person name="Manny A.R."/>
            <person name="Major K.M."/>
            <person name="Lambert F.N."/>
            <person name="Vulpe C.D."/>
            <person name="Tuck P."/>
            <person name="Blalock B.J."/>
            <person name="Lin Y.-Y."/>
            <person name="Smith M.E."/>
            <person name="Ochoa-Acuna H."/>
            <person name="Chen M.-J.M."/>
            <person name="Childers C.P."/>
            <person name="Qu J."/>
            <person name="Dugan S."/>
            <person name="Lee S.L."/>
            <person name="Chao H."/>
            <person name="Dinh H."/>
            <person name="Han Y."/>
            <person name="Doddapaneni H."/>
            <person name="Worley K.C."/>
            <person name="Muzny D.M."/>
            <person name="Gibbs R.A."/>
            <person name="Richards S."/>
        </authorList>
    </citation>
    <scope>NUCLEOTIDE SEQUENCE</scope>
    <source>
        <strain evidence="11">HAZT.00-mixed</strain>
        <tissue evidence="11">Whole organism</tissue>
    </source>
</reference>
<dbReference type="OrthoDB" id="5946974at2759"/>
<protein>
    <recommendedName>
        <fullName evidence="10">Cysteine/serine-rich nuclear protein N-terminal domain-containing protein</fullName>
    </recommendedName>
</protein>
<comment type="similarity">
    <text evidence="2">Belongs to the AXUD1 family.</text>
</comment>
<feature type="domain" description="Cysteine/serine-rich nuclear protein N-terminal" evidence="10">
    <location>
        <begin position="73"/>
        <end position="171"/>
    </location>
</feature>
<dbReference type="GO" id="GO:0006915">
    <property type="term" value="P:apoptotic process"/>
    <property type="evidence" value="ECO:0007669"/>
    <property type="project" value="UniProtKB-KW"/>
</dbReference>
<keyword evidence="7" id="KW-0804">Transcription</keyword>
<name>A0A6A0HEJ2_HYAAZ</name>
<proteinExistence type="inferred from homology"/>
<gene>
    <name evidence="11" type="ORF">HAZT_HAZT004801</name>
</gene>
<feature type="region of interest" description="Disordered" evidence="9">
    <location>
        <begin position="1"/>
        <end position="29"/>
    </location>
</feature>
<comment type="subcellular location">
    <subcellularLocation>
        <location evidence="1">Nucleus</location>
    </subcellularLocation>
</comment>
<dbReference type="Proteomes" id="UP000711488">
    <property type="component" value="Unassembled WGS sequence"/>
</dbReference>
<feature type="region of interest" description="Disordered" evidence="9">
    <location>
        <begin position="278"/>
        <end position="299"/>
    </location>
</feature>
<feature type="domain" description="Cysteine/serine-rich nuclear protein N-terminal" evidence="10">
    <location>
        <begin position="204"/>
        <end position="247"/>
    </location>
</feature>
<evidence type="ECO:0000256" key="3">
    <source>
        <dbReference type="ARBA" id="ARBA00022703"/>
    </source>
</evidence>
<evidence type="ECO:0000256" key="8">
    <source>
        <dbReference type="ARBA" id="ARBA00023242"/>
    </source>
</evidence>
<evidence type="ECO:0000256" key="6">
    <source>
        <dbReference type="ARBA" id="ARBA00023159"/>
    </source>
</evidence>
<dbReference type="EMBL" id="JQDR03001249">
    <property type="protein sequence ID" value="KAA0203631.1"/>
    <property type="molecule type" value="Genomic_DNA"/>
</dbReference>
<feature type="compositionally biased region" description="Acidic residues" evidence="9">
    <location>
        <begin position="88"/>
        <end position="104"/>
    </location>
</feature>
<dbReference type="Pfam" id="PF16019">
    <property type="entry name" value="CSRNP_N"/>
    <property type="match status" value="2"/>
</dbReference>
<dbReference type="InterPro" id="IPR031972">
    <property type="entry name" value="CSRNP_N"/>
</dbReference>
<evidence type="ECO:0000259" key="10">
    <source>
        <dbReference type="Pfam" id="PF16019"/>
    </source>
</evidence>
<dbReference type="AlphaFoldDB" id="A0A6A0HEJ2"/>